<dbReference type="InterPro" id="IPR058664">
    <property type="entry name" value="ARB_00930-like_C"/>
</dbReference>
<evidence type="ECO:0000259" key="3">
    <source>
        <dbReference type="Pfam" id="PF26335"/>
    </source>
</evidence>
<dbReference type="PANTHER" id="PTHR22935">
    <property type="entry name" value="PENICILLIN-BINDING PROTEIN"/>
    <property type="match status" value="1"/>
</dbReference>
<keyword evidence="5" id="KW-1185">Reference proteome</keyword>
<dbReference type="InterPro" id="IPR051478">
    <property type="entry name" value="Beta-lactamase-like_AB/R"/>
</dbReference>
<dbReference type="Pfam" id="PF00144">
    <property type="entry name" value="Beta-lactamase"/>
    <property type="match status" value="1"/>
</dbReference>
<proteinExistence type="predicted"/>
<comment type="caution">
    <text evidence="4">The sequence shown here is derived from an EMBL/GenBank/DDBJ whole genome shotgun (WGS) entry which is preliminary data.</text>
</comment>
<feature type="domain" description="Beta-lactamase-related" evidence="2">
    <location>
        <begin position="119"/>
        <end position="423"/>
    </location>
</feature>
<dbReference type="PANTHER" id="PTHR22935:SF97">
    <property type="entry name" value="BETA-LACTAMASE-RELATED DOMAIN-CONTAINING PROTEIN"/>
    <property type="match status" value="1"/>
</dbReference>
<evidence type="ECO:0000313" key="5">
    <source>
        <dbReference type="Proteomes" id="UP001642406"/>
    </source>
</evidence>
<feature type="domain" description="Beta-lactamase-like ARB-00930-like C-terminal" evidence="3">
    <location>
        <begin position="447"/>
        <end position="596"/>
    </location>
</feature>
<dbReference type="Gene3D" id="3.40.710.10">
    <property type="entry name" value="DD-peptidase/beta-lactamase superfamily"/>
    <property type="match status" value="1"/>
</dbReference>
<evidence type="ECO:0000259" key="2">
    <source>
        <dbReference type="Pfam" id="PF00144"/>
    </source>
</evidence>
<evidence type="ECO:0008006" key="6">
    <source>
        <dbReference type="Google" id="ProtNLM"/>
    </source>
</evidence>
<reference evidence="4 5" key="1">
    <citation type="submission" date="2024-01" db="EMBL/GenBank/DDBJ databases">
        <authorList>
            <person name="Allen C."/>
            <person name="Tagirdzhanova G."/>
        </authorList>
    </citation>
    <scope>NUCLEOTIDE SEQUENCE [LARGE SCALE GENOMIC DNA]</scope>
</reference>
<dbReference type="EMBL" id="CAWUHC010000059">
    <property type="protein sequence ID" value="CAK7226453.1"/>
    <property type="molecule type" value="Genomic_DNA"/>
</dbReference>
<dbReference type="Pfam" id="PF26335">
    <property type="entry name" value="ARB_00930_C"/>
    <property type="match status" value="1"/>
</dbReference>
<protein>
    <recommendedName>
        <fullName evidence="6">Beta-lactamase-related domain-containing protein</fullName>
    </recommendedName>
</protein>
<dbReference type="SUPFAM" id="SSF56601">
    <property type="entry name" value="beta-lactamase/transpeptidase-like"/>
    <property type="match status" value="1"/>
</dbReference>
<dbReference type="InterPro" id="IPR012338">
    <property type="entry name" value="Beta-lactam/transpept-like"/>
</dbReference>
<dbReference type="InterPro" id="IPR001466">
    <property type="entry name" value="Beta-lactam-related"/>
</dbReference>
<feature type="signal peptide" evidence="1">
    <location>
        <begin position="1"/>
        <end position="25"/>
    </location>
</feature>
<accession>A0ABP0C383</accession>
<feature type="chain" id="PRO_5046217109" description="Beta-lactamase-related domain-containing protein" evidence="1">
    <location>
        <begin position="26"/>
        <end position="617"/>
    </location>
</feature>
<keyword evidence="1" id="KW-0732">Signal</keyword>
<sequence>MFGLVLPRQALLALAITAFTSTAQAALSSTPCPVINAGLPAPSKLSTLGSDSIAAAINSTQLQFLAASNGLSPYGTYEANTTAYAVEVFSVAANESLFTFSFNPPGLVDAHSVGVNNIATDTVFRLGSVSKLWTTYIFLVAAGDRSWNDPITEYVQELAQLAANPADQGAVDHVDWESVTVGSLASQLGGIARDAAMNPGLQSELESFGLYNAGGFNHTTCGDERMMIPCNRTAFFEDFPQQRPVFESYVTPAYSNAAFQILAYALENITGSAMSDLFDKHLVQPLNLTGTYYTVPPANVTANGMIPYNTTASWWNANALDESPAGGFFSTLDDMRKVSTAILNSTQLSPVLTRRWLKPHSFVADPRAAVGAPWELMRAPDSPGAPVSWMYTKAGDLGMYSSMVALIPELGIGFNVLSAGTDTTNTVEIVSDILAETWVPQIRAAALAEASAAYAGVYADASTNSSITVVANSSLPGLSVTEWTYGGFSVLDLLGQFEGIDSTQYIAVNLYPSGLKQASVSGNSSEVEVGWRATFQALPAASNFGPFSSSCIAWEVVSQLVYGGVALDEFLFTVDSSTGNAVSISPRVLAQTQTRSNEAAKRSETGRVGKMERRWVA</sequence>
<evidence type="ECO:0000256" key="1">
    <source>
        <dbReference type="SAM" id="SignalP"/>
    </source>
</evidence>
<gene>
    <name evidence="4" type="ORF">SBRCBS47491_006237</name>
</gene>
<organism evidence="4 5">
    <name type="scientific">Sporothrix bragantina</name>
    <dbReference type="NCBI Taxonomy" id="671064"/>
    <lineage>
        <taxon>Eukaryota</taxon>
        <taxon>Fungi</taxon>
        <taxon>Dikarya</taxon>
        <taxon>Ascomycota</taxon>
        <taxon>Pezizomycotina</taxon>
        <taxon>Sordariomycetes</taxon>
        <taxon>Sordariomycetidae</taxon>
        <taxon>Ophiostomatales</taxon>
        <taxon>Ophiostomataceae</taxon>
        <taxon>Sporothrix</taxon>
    </lineage>
</organism>
<evidence type="ECO:0000313" key="4">
    <source>
        <dbReference type="EMBL" id="CAK7226453.1"/>
    </source>
</evidence>
<dbReference type="Proteomes" id="UP001642406">
    <property type="component" value="Unassembled WGS sequence"/>
</dbReference>
<name>A0ABP0C383_9PEZI</name>